<feature type="domain" description="Glycosyltransferase subfamily 4-like N-terminal" evidence="2">
    <location>
        <begin position="17"/>
        <end position="203"/>
    </location>
</feature>
<keyword evidence="3" id="KW-0328">Glycosyltransferase</keyword>
<evidence type="ECO:0000259" key="2">
    <source>
        <dbReference type="Pfam" id="PF13439"/>
    </source>
</evidence>
<dbReference type="EMBL" id="JGDJ01000274">
    <property type="protein sequence ID" value="EXZ26767.1"/>
    <property type="molecule type" value="Genomic_DNA"/>
</dbReference>
<name>A0A015Y4A4_BACFG</name>
<dbReference type="Proteomes" id="UP000022082">
    <property type="component" value="Unassembled WGS sequence"/>
</dbReference>
<gene>
    <name evidence="3" type="ORF">M136_4066</name>
</gene>
<dbReference type="GeneID" id="60368747"/>
<dbReference type="PANTHER" id="PTHR46401">
    <property type="entry name" value="GLYCOSYLTRANSFERASE WBBK-RELATED"/>
    <property type="match status" value="1"/>
</dbReference>
<dbReference type="Pfam" id="PF13439">
    <property type="entry name" value="Glyco_transf_4"/>
    <property type="match status" value="1"/>
</dbReference>
<dbReference type="RefSeq" id="WP_010993590.1">
    <property type="nucleotide sequence ID" value="NZ_JGDJ01000274.1"/>
</dbReference>
<protein>
    <submittedName>
        <fullName evidence="3">Glycosyltransferase, GG-Bacteroidales peptide system family protein</fullName>
        <ecNumber evidence="3">2.4.1.-</ecNumber>
    </submittedName>
</protein>
<dbReference type="PATRIC" id="fig|1339327.3.peg.4581"/>
<keyword evidence="1 3" id="KW-0808">Transferase</keyword>
<organism evidence="3 4">
    <name type="scientific">Bacteroides fragilis str. S36L11</name>
    <dbReference type="NCBI Taxonomy" id="1339327"/>
    <lineage>
        <taxon>Bacteria</taxon>
        <taxon>Pseudomonadati</taxon>
        <taxon>Bacteroidota</taxon>
        <taxon>Bacteroidia</taxon>
        <taxon>Bacteroidales</taxon>
        <taxon>Bacteroidaceae</taxon>
        <taxon>Bacteroides</taxon>
    </lineage>
</organism>
<reference evidence="3 4" key="1">
    <citation type="submission" date="2014-02" db="EMBL/GenBank/DDBJ databases">
        <authorList>
            <person name="Sears C."/>
            <person name="Carroll K."/>
            <person name="Sack B.R."/>
            <person name="Qadri F."/>
            <person name="Myers L.L."/>
            <person name="Chung G.-T."/>
            <person name="Escheverria P."/>
            <person name="Fraser C.M."/>
            <person name="Sadzewicz L."/>
            <person name="Shefchek K.A."/>
            <person name="Tallon L."/>
            <person name="Das S.P."/>
            <person name="Daugherty S."/>
            <person name="Mongodin E.F."/>
        </authorList>
    </citation>
    <scope>NUCLEOTIDE SEQUENCE [LARGE SCALE GENOMIC DNA]</scope>
    <source>
        <strain evidence="3 4">S36L11</strain>
    </source>
</reference>
<dbReference type="PANTHER" id="PTHR46401:SF2">
    <property type="entry name" value="GLYCOSYLTRANSFERASE WBBK-RELATED"/>
    <property type="match status" value="1"/>
</dbReference>
<accession>A0A015Y4A4</accession>
<dbReference type="Gene3D" id="3.40.50.2000">
    <property type="entry name" value="Glycogen Phosphorylase B"/>
    <property type="match status" value="2"/>
</dbReference>
<dbReference type="CDD" id="cd03801">
    <property type="entry name" value="GT4_PimA-like"/>
    <property type="match status" value="1"/>
</dbReference>
<dbReference type="EC" id="2.4.1.-" evidence="3"/>
<comment type="caution">
    <text evidence="3">The sequence shown here is derived from an EMBL/GenBank/DDBJ whole genome shotgun (WGS) entry which is preliminary data.</text>
</comment>
<dbReference type="SUPFAM" id="SSF53756">
    <property type="entry name" value="UDP-Glycosyltransferase/glycogen phosphorylase"/>
    <property type="match status" value="1"/>
</dbReference>
<dbReference type="GO" id="GO:0016757">
    <property type="term" value="F:glycosyltransferase activity"/>
    <property type="evidence" value="ECO:0007669"/>
    <property type="project" value="UniProtKB-KW"/>
</dbReference>
<dbReference type="InterPro" id="IPR028098">
    <property type="entry name" value="Glyco_trans_4-like_N"/>
</dbReference>
<sequence>MRHIYLINSDSRAAQYGIGTYIIQVINCLSSIDSLRLTVVSMNSEDGILTEKKDNNVRYLTFPKVYDWRSEKEIQRYYRSVAFLLALYVDSSEDNVFHFNYLHHEPLVDLLKKIYPTSQFVLTLHYLNWCFTLKGNIKRLQTVLDKAENDRTEEEKYIYDEYKQEVSFYRKVDRIICLAQYTKMLLNEFYGIEECKLTLIYNGLIDQAIFLDEVERMQRKRDLFFGEGEKLILFVGRLDDIKGVDYLIEAFAKVIKKSSNTRLLIVGDGNYSRYLQMSADIWSRITFIGKISKQKLYEFYQIADVGVMPSFHEQCSYVAIEMMMHGLPLIITNTTGLSEMIHHQNVECRLILKEDQNELRLSVEELSKCLLKIVTDDCWAREVGKLNRCRYKDAFSLEKMRMAFESFYS</sequence>
<dbReference type="InterPro" id="IPR026419">
    <property type="entry name" value="Glyco_rSAM_CFB"/>
</dbReference>
<evidence type="ECO:0000313" key="4">
    <source>
        <dbReference type="Proteomes" id="UP000022082"/>
    </source>
</evidence>
<dbReference type="Pfam" id="PF13692">
    <property type="entry name" value="Glyco_trans_1_4"/>
    <property type="match status" value="1"/>
</dbReference>
<dbReference type="GO" id="GO:0009103">
    <property type="term" value="P:lipopolysaccharide biosynthetic process"/>
    <property type="evidence" value="ECO:0007669"/>
    <property type="project" value="TreeGrafter"/>
</dbReference>
<dbReference type="NCBIfam" id="TIGR04157">
    <property type="entry name" value="glyco_rSAM_CFB"/>
    <property type="match status" value="1"/>
</dbReference>
<dbReference type="AlphaFoldDB" id="A0A015Y4A4"/>
<evidence type="ECO:0000256" key="1">
    <source>
        <dbReference type="ARBA" id="ARBA00022679"/>
    </source>
</evidence>
<proteinExistence type="predicted"/>
<evidence type="ECO:0000313" key="3">
    <source>
        <dbReference type="EMBL" id="EXZ26767.1"/>
    </source>
</evidence>